<evidence type="ECO:0000259" key="6">
    <source>
        <dbReference type="Pfam" id="PF18962"/>
    </source>
</evidence>
<keyword evidence="2" id="KW-0378">Hydrolase</keyword>
<dbReference type="EMBL" id="WPIN01000016">
    <property type="protein sequence ID" value="MVM34443.1"/>
    <property type="molecule type" value="Genomic_DNA"/>
</dbReference>
<gene>
    <name evidence="7" type="ORF">GO755_30710</name>
</gene>
<feature type="domain" description="Peptidase M4 C-terminal" evidence="5">
    <location>
        <begin position="39"/>
        <end position="202"/>
    </location>
</feature>
<evidence type="ECO:0000256" key="4">
    <source>
        <dbReference type="ARBA" id="ARBA00023049"/>
    </source>
</evidence>
<dbReference type="AlphaFoldDB" id="A0A7K1SL71"/>
<organism evidence="7 8">
    <name type="scientific">Spirosoma arboris</name>
    <dbReference type="NCBI Taxonomy" id="2682092"/>
    <lineage>
        <taxon>Bacteria</taxon>
        <taxon>Pseudomonadati</taxon>
        <taxon>Bacteroidota</taxon>
        <taxon>Cytophagia</taxon>
        <taxon>Cytophagales</taxon>
        <taxon>Cytophagaceae</taxon>
        <taxon>Spirosoma</taxon>
    </lineage>
</organism>
<feature type="domain" description="Secretion system C-terminal sorting" evidence="6">
    <location>
        <begin position="542"/>
        <end position="616"/>
    </location>
</feature>
<proteinExistence type="predicted"/>
<evidence type="ECO:0000259" key="5">
    <source>
        <dbReference type="Pfam" id="PF02868"/>
    </source>
</evidence>
<evidence type="ECO:0000256" key="1">
    <source>
        <dbReference type="ARBA" id="ARBA00022670"/>
    </source>
</evidence>
<sequence length="618" mass="66998">MYLGSHNGTILSSVDIVAHEYGHGVSNYLVGGWTPANLQSETRALNEGFSDIIATTIERELYPTGGTNQIWNYQIGEDVWLLRNMADPHSVLDFNVNPTKSYPQTYLESGFWDNNGEPHHNSSVISKWFHTLTTGSGPNGNNTASINFDVAMQIVYWGLDYYIYGDYNYPNTAQALRAAAGSLFGQCSPEQNAVIAALNAVNLSVGQCTPDCNYAAVNISPSSVNCNQGITLSANCTGATANNNVWTCQNVTYSFSGPNVPYNTGTSTSINITAPSNPGSYQYSLTLSKPNSGCYARTYNFNVSVNCSGGGNCDFSNGPRYVGTWNGLIVQIRQISGRNVLVTAIPNSPTDKYYPRGDNFWGNFTPDPGAVGLQSCLNAGNTDWYGFTFPTTISPPSGYYQGTEQDGAVFYSQNGTNPQNPCDVSPRHVGTWNGLNVEIRTFPNGKHALVTAVPGSSNDKYYVRGDNFWDNFTKDAGVDQYHDCLNAGITDWFGLTFPGGIYPPAGYQQGTSPDGAIYFSTNGLRVAATEAIEESVALVKFHPNPVQEELTLMVQLKEAGDIVVRLIDLQGRVQHKQAFKGIAGTNEQTISISSIATGIYALEVTLGNQRIIQKVVKQ</sequence>
<accession>A0A7K1SL71</accession>
<dbReference type="GO" id="GO:0006508">
    <property type="term" value="P:proteolysis"/>
    <property type="evidence" value="ECO:0007669"/>
    <property type="project" value="UniProtKB-KW"/>
</dbReference>
<keyword evidence="8" id="KW-1185">Reference proteome</keyword>
<dbReference type="Proteomes" id="UP000436006">
    <property type="component" value="Unassembled WGS sequence"/>
</dbReference>
<dbReference type="InterPro" id="IPR026444">
    <property type="entry name" value="Secre_tail"/>
</dbReference>
<dbReference type="Pfam" id="PF02868">
    <property type="entry name" value="Peptidase_M4_C"/>
    <property type="match status" value="1"/>
</dbReference>
<evidence type="ECO:0000313" key="7">
    <source>
        <dbReference type="EMBL" id="MVM34443.1"/>
    </source>
</evidence>
<dbReference type="Gene3D" id="1.10.390.10">
    <property type="entry name" value="Neutral Protease Domain 2"/>
    <property type="match status" value="1"/>
</dbReference>
<evidence type="ECO:0000256" key="2">
    <source>
        <dbReference type="ARBA" id="ARBA00022801"/>
    </source>
</evidence>
<evidence type="ECO:0000313" key="8">
    <source>
        <dbReference type="Proteomes" id="UP000436006"/>
    </source>
</evidence>
<keyword evidence="4" id="KW-0482">Metalloprotease</keyword>
<dbReference type="PANTHER" id="PTHR33794">
    <property type="entry name" value="BACILLOLYSIN"/>
    <property type="match status" value="1"/>
</dbReference>
<evidence type="ECO:0000256" key="3">
    <source>
        <dbReference type="ARBA" id="ARBA00022833"/>
    </source>
</evidence>
<protein>
    <submittedName>
        <fullName evidence="7">T9SS type A sorting domain-containing protein</fullName>
    </submittedName>
</protein>
<dbReference type="PANTHER" id="PTHR33794:SF1">
    <property type="entry name" value="BACILLOLYSIN"/>
    <property type="match status" value="1"/>
</dbReference>
<dbReference type="InterPro" id="IPR027268">
    <property type="entry name" value="Peptidase_M4/M1_CTD_sf"/>
</dbReference>
<comment type="caution">
    <text evidence="7">The sequence shown here is derived from an EMBL/GenBank/DDBJ whole genome shotgun (WGS) entry which is preliminary data.</text>
</comment>
<dbReference type="NCBIfam" id="TIGR04183">
    <property type="entry name" value="Por_Secre_tail"/>
    <property type="match status" value="1"/>
</dbReference>
<dbReference type="Pfam" id="PF18962">
    <property type="entry name" value="Por_Secre_tail"/>
    <property type="match status" value="1"/>
</dbReference>
<dbReference type="InterPro" id="IPR050728">
    <property type="entry name" value="Zinc_Metalloprotease_M4"/>
</dbReference>
<name>A0A7K1SL71_9BACT</name>
<dbReference type="GO" id="GO:0004222">
    <property type="term" value="F:metalloendopeptidase activity"/>
    <property type="evidence" value="ECO:0007669"/>
    <property type="project" value="InterPro"/>
</dbReference>
<keyword evidence="1" id="KW-0645">Protease</keyword>
<dbReference type="SUPFAM" id="SSF55486">
    <property type="entry name" value="Metalloproteases ('zincins'), catalytic domain"/>
    <property type="match status" value="1"/>
</dbReference>
<reference evidence="7 8" key="1">
    <citation type="submission" date="2019-12" db="EMBL/GenBank/DDBJ databases">
        <title>Spirosoma sp. HMF4905 genome sequencing and assembly.</title>
        <authorList>
            <person name="Kang H."/>
            <person name="Cha I."/>
            <person name="Kim H."/>
            <person name="Joh K."/>
        </authorList>
    </citation>
    <scope>NUCLEOTIDE SEQUENCE [LARGE SCALE GENOMIC DNA]</scope>
    <source>
        <strain evidence="7 8">HMF4905</strain>
    </source>
</reference>
<keyword evidence="3" id="KW-0862">Zinc</keyword>
<dbReference type="InterPro" id="IPR001570">
    <property type="entry name" value="Peptidase_M4_C_domain"/>
</dbReference>